<reference evidence="2" key="1">
    <citation type="submission" date="2020-11" db="EMBL/GenBank/DDBJ databases">
        <title>Azospira restricta DSM 18626 genome sequence.</title>
        <authorList>
            <person name="Moe W.M."/>
        </authorList>
    </citation>
    <scope>NUCLEOTIDE SEQUENCE</scope>
    <source>
        <strain evidence="2">DSM 18626</strain>
    </source>
</reference>
<protein>
    <submittedName>
        <fullName evidence="2">YfiR family protein</fullName>
    </submittedName>
</protein>
<dbReference type="EMBL" id="CP064781">
    <property type="protein sequence ID" value="QRJ64089.1"/>
    <property type="molecule type" value="Genomic_DNA"/>
</dbReference>
<dbReference type="RefSeq" id="WP_203387626.1">
    <property type="nucleotide sequence ID" value="NZ_CP064781.1"/>
</dbReference>
<dbReference type="InterPro" id="IPR025293">
    <property type="entry name" value="YfiR/HmsC-like"/>
</dbReference>
<evidence type="ECO:0000313" key="2">
    <source>
        <dbReference type="EMBL" id="QRJ64089.1"/>
    </source>
</evidence>
<dbReference type="Proteomes" id="UP000663444">
    <property type="component" value="Chromosome"/>
</dbReference>
<proteinExistence type="predicted"/>
<dbReference type="KEGG" id="ares:IWH25_01660"/>
<keyword evidence="3" id="KW-1185">Reference proteome</keyword>
<organism evidence="2 3">
    <name type="scientific">Azospira restricta</name>
    <dbReference type="NCBI Taxonomy" id="404405"/>
    <lineage>
        <taxon>Bacteria</taxon>
        <taxon>Pseudomonadati</taxon>
        <taxon>Pseudomonadota</taxon>
        <taxon>Betaproteobacteria</taxon>
        <taxon>Rhodocyclales</taxon>
        <taxon>Rhodocyclaceae</taxon>
        <taxon>Azospira</taxon>
    </lineage>
</organism>
<evidence type="ECO:0000313" key="3">
    <source>
        <dbReference type="Proteomes" id="UP000663444"/>
    </source>
</evidence>
<dbReference type="AlphaFoldDB" id="A0A974SPM3"/>
<evidence type="ECO:0000256" key="1">
    <source>
        <dbReference type="SAM" id="SignalP"/>
    </source>
</evidence>
<feature type="signal peptide" evidence="1">
    <location>
        <begin position="1"/>
        <end position="26"/>
    </location>
</feature>
<sequence>MRPASLFRRLLCASAAVFAAAAGAQAQQVPEHDLKAAFIYNFVQFTQWPKDTLKGPSLTVCASQGSALYMALQAVSGKVVNERRIVLLPLADANAGDCQVVVATEGDRPRVAAIRRASEGGAVLTVTDDADLIREGMMIGMAVDAGRMSFIVDNTRAGRAGLVISSRLLRLAKSVQ</sequence>
<feature type="chain" id="PRO_5036695787" evidence="1">
    <location>
        <begin position="27"/>
        <end position="176"/>
    </location>
</feature>
<dbReference type="Pfam" id="PF13689">
    <property type="entry name" value="DUF4154"/>
    <property type="match status" value="1"/>
</dbReference>
<gene>
    <name evidence="2" type="ORF">IWH25_01660</name>
</gene>
<name>A0A974SPM3_9RHOO</name>
<accession>A0A974SPM3</accession>
<keyword evidence="1" id="KW-0732">Signal</keyword>